<dbReference type="InterPro" id="IPR027843">
    <property type="entry name" value="DUF4440"/>
</dbReference>
<proteinExistence type="predicted"/>
<feature type="domain" description="DUF4440" evidence="1">
    <location>
        <begin position="6"/>
        <end position="109"/>
    </location>
</feature>
<dbReference type="Proteomes" id="UP000215355">
    <property type="component" value="Chromosome 1"/>
</dbReference>
<name>A0AAJ4XGC0_9SPHI</name>
<gene>
    <name evidence="2" type="ORF">SAMEA4412673_03972</name>
</gene>
<organism evidence="2 3">
    <name type="scientific">Sphingobacterium mizutaii</name>
    <dbReference type="NCBI Taxonomy" id="1010"/>
    <lineage>
        <taxon>Bacteria</taxon>
        <taxon>Pseudomonadati</taxon>
        <taxon>Bacteroidota</taxon>
        <taxon>Sphingobacteriia</taxon>
        <taxon>Sphingobacteriales</taxon>
        <taxon>Sphingobacteriaceae</taxon>
        <taxon>Sphingobacterium</taxon>
    </lineage>
</organism>
<evidence type="ECO:0000259" key="1">
    <source>
        <dbReference type="Pfam" id="PF14534"/>
    </source>
</evidence>
<dbReference type="EMBL" id="LT906468">
    <property type="protein sequence ID" value="SNV64620.1"/>
    <property type="molecule type" value="Genomic_DNA"/>
</dbReference>
<dbReference type="SUPFAM" id="SSF54427">
    <property type="entry name" value="NTF2-like"/>
    <property type="match status" value="1"/>
</dbReference>
<evidence type="ECO:0000313" key="3">
    <source>
        <dbReference type="Proteomes" id="UP000215355"/>
    </source>
</evidence>
<dbReference type="Pfam" id="PF14534">
    <property type="entry name" value="DUF4440"/>
    <property type="match status" value="1"/>
</dbReference>
<dbReference type="KEGG" id="smiz:4412673_03972"/>
<sequence>MKKEDILKLENQLYEAMKSADIEALDNLLHNDLLFIIPSGEVINKEKDLESYRTGNLKIIELQPDVEHLNIIDDVAIINLKLKLNGSFSGDPFEAQFRYIRFWKEFEDGIKVIGGSGIAI</sequence>
<dbReference type="AlphaFoldDB" id="A0AAJ4XGC0"/>
<reference evidence="2 3" key="1">
    <citation type="submission" date="2017-06" db="EMBL/GenBank/DDBJ databases">
        <authorList>
            <consortium name="Pathogen Informatics"/>
        </authorList>
    </citation>
    <scope>NUCLEOTIDE SEQUENCE [LARGE SCALE GENOMIC DNA]</scope>
    <source>
        <strain evidence="2 3">NCTC12149</strain>
    </source>
</reference>
<dbReference type="Gene3D" id="3.10.450.50">
    <property type="match status" value="1"/>
</dbReference>
<evidence type="ECO:0000313" key="2">
    <source>
        <dbReference type="EMBL" id="SNV64620.1"/>
    </source>
</evidence>
<protein>
    <recommendedName>
        <fullName evidence="1">DUF4440 domain-containing protein</fullName>
    </recommendedName>
</protein>
<accession>A0AAJ4XGC0</accession>
<dbReference type="InterPro" id="IPR032710">
    <property type="entry name" value="NTF2-like_dom_sf"/>
</dbReference>